<dbReference type="InterPro" id="IPR036188">
    <property type="entry name" value="FAD/NAD-bd_sf"/>
</dbReference>
<sequence length="403" mass="43206">MRVLVIGAGIGGLCLAQGLRKEDVEVEVYERARTPADSPSGFGIHVNTDGCRALSRCLPPEAWARFDAVAVPARATVRFSDERLRPLGEREIDRSPSPDLRRRAVSRSALRDALLHGLDDGVVRWGKEFTGYDQTDDGRVVAHFADGGHATGDLLVGADGSNSRVRRRRLPDLERLDVGVLNIAGRHPLTEQSALGLPATLIDGSVNNIVPPGPGWMFASAWRTTGEGADRGSVVWAYAAARHTYPPDVLDLDGHGLRDLVLDRIEGWAPALRGLVAGSDLGTLAPVELRSMPVLKPWPSGTVTLLGDAIHNMTPMAGIGANTALRDADALRRALVQAGPGRHALVGAVAGYEQEMRAYANQALALSLRNARNAGSDARLPRHAFRAMLRLTRGVATIKRAMS</sequence>
<accession>A0ABV9E9U1</accession>
<keyword evidence="4" id="KW-0503">Monooxygenase</keyword>
<feature type="domain" description="FAD-binding" evidence="5">
    <location>
        <begin position="294"/>
        <end position="365"/>
    </location>
</feature>
<dbReference type="PRINTS" id="PR00420">
    <property type="entry name" value="RNGMNOXGNASE"/>
</dbReference>
<keyword evidence="3" id="KW-0560">Oxidoreductase</keyword>
<dbReference type="Proteomes" id="UP001595891">
    <property type="component" value="Unassembled WGS sequence"/>
</dbReference>
<evidence type="ECO:0000256" key="4">
    <source>
        <dbReference type="ARBA" id="ARBA00023033"/>
    </source>
</evidence>
<evidence type="ECO:0000259" key="5">
    <source>
        <dbReference type="Pfam" id="PF01494"/>
    </source>
</evidence>
<dbReference type="Gene3D" id="3.50.50.60">
    <property type="entry name" value="FAD/NAD(P)-binding domain"/>
    <property type="match status" value="1"/>
</dbReference>
<dbReference type="SUPFAM" id="SSF51905">
    <property type="entry name" value="FAD/NAD(P)-binding domain"/>
    <property type="match status" value="1"/>
</dbReference>
<comment type="caution">
    <text evidence="6">The sequence shown here is derived from an EMBL/GenBank/DDBJ whole genome shotgun (WGS) entry which is preliminary data.</text>
</comment>
<dbReference type="PANTHER" id="PTHR47178:SF5">
    <property type="entry name" value="FAD-BINDING DOMAIN-CONTAINING PROTEIN"/>
    <property type="match status" value="1"/>
</dbReference>
<feature type="domain" description="FAD-binding" evidence="5">
    <location>
        <begin position="2"/>
        <end position="169"/>
    </location>
</feature>
<dbReference type="PANTHER" id="PTHR47178">
    <property type="entry name" value="MONOOXYGENASE, FAD-BINDING"/>
    <property type="match status" value="1"/>
</dbReference>
<evidence type="ECO:0000256" key="3">
    <source>
        <dbReference type="ARBA" id="ARBA00023002"/>
    </source>
</evidence>
<dbReference type="EMBL" id="JBHSFN010000001">
    <property type="protein sequence ID" value="MFC4585054.1"/>
    <property type="molecule type" value="Genomic_DNA"/>
</dbReference>
<reference evidence="7" key="1">
    <citation type="journal article" date="2019" name="Int. J. Syst. Evol. Microbiol.">
        <title>The Global Catalogue of Microorganisms (GCM) 10K type strain sequencing project: providing services to taxonomists for standard genome sequencing and annotation.</title>
        <authorList>
            <consortium name="The Broad Institute Genomics Platform"/>
            <consortium name="The Broad Institute Genome Sequencing Center for Infectious Disease"/>
            <person name="Wu L."/>
            <person name="Ma J."/>
        </authorList>
    </citation>
    <scope>NUCLEOTIDE SEQUENCE [LARGE SCALE GENOMIC DNA]</scope>
    <source>
        <strain evidence="7">CCUG 49560</strain>
    </source>
</reference>
<keyword evidence="7" id="KW-1185">Reference proteome</keyword>
<dbReference type="Pfam" id="PF01494">
    <property type="entry name" value="FAD_binding_3"/>
    <property type="match status" value="2"/>
</dbReference>
<name>A0ABV9E9U1_9ACTN</name>
<keyword evidence="2" id="KW-0274">FAD</keyword>
<proteinExistence type="predicted"/>
<evidence type="ECO:0000256" key="2">
    <source>
        <dbReference type="ARBA" id="ARBA00022827"/>
    </source>
</evidence>
<keyword evidence="1" id="KW-0285">Flavoprotein</keyword>
<dbReference type="InterPro" id="IPR002938">
    <property type="entry name" value="FAD-bd"/>
</dbReference>
<protein>
    <submittedName>
        <fullName evidence="6">FAD-dependent oxidoreductase</fullName>
    </submittedName>
</protein>
<evidence type="ECO:0000313" key="7">
    <source>
        <dbReference type="Proteomes" id="UP001595891"/>
    </source>
</evidence>
<organism evidence="6 7">
    <name type="scientific">Sphaerisporangium corydalis</name>
    <dbReference type="NCBI Taxonomy" id="1441875"/>
    <lineage>
        <taxon>Bacteria</taxon>
        <taxon>Bacillati</taxon>
        <taxon>Actinomycetota</taxon>
        <taxon>Actinomycetes</taxon>
        <taxon>Streptosporangiales</taxon>
        <taxon>Streptosporangiaceae</taxon>
        <taxon>Sphaerisporangium</taxon>
    </lineage>
</organism>
<evidence type="ECO:0000256" key="1">
    <source>
        <dbReference type="ARBA" id="ARBA00022630"/>
    </source>
</evidence>
<gene>
    <name evidence="6" type="ORF">ACFO8L_03140</name>
</gene>
<evidence type="ECO:0000313" key="6">
    <source>
        <dbReference type="EMBL" id="MFC4585054.1"/>
    </source>
</evidence>
<dbReference type="RefSeq" id="WP_262841084.1">
    <property type="nucleotide sequence ID" value="NZ_JANZYP010000003.1"/>
</dbReference>